<evidence type="ECO:0000259" key="5">
    <source>
        <dbReference type="PROSITE" id="PS51352"/>
    </source>
</evidence>
<feature type="binding site" evidence="3">
    <location>
        <position position="70"/>
    </location>
    <ligand>
        <name>Cu cation</name>
        <dbReference type="ChEBI" id="CHEBI:23378"/>
    </ligand>
</feature>
<dbReference type="RefSeq" id="WP_135641574.1">
    <property type="nucleotide sequence ID" value="NZ_RQGH01000014.1"/>
</dbReference>
<gene>
    <name evidence="6" type="ORF">EHQ62_07500</name>
</gene>
<reference evidence="6" key="1">
    <citation type="journal article" date="2019" name="PLoS Negl. Trop. Dis.">
        <title>Revisiting the worldwide diversity of Leptospira species in the environment.</title>
        <authorList>
            <person name="Vincent A.T."/>
            <person name="Schiettekatte O."/>
            <person name="Bourhy P."/>
            <person name="Veyrier F.J."/>
            <person name="Picardeau M."/>
        </authorList>
    </citation>
    <scope>NUCLEOTIDE SEQUENCE [LARGE SCALE GENOMIC DNA]</scope>
    <source>
        <strain evidence="6">201702451</strain>
    </source>
</reference>
<evidence type="ECO:0000313" key="7">
    <source>
        <dbReference type="Proteomes" id="UP000297567"/>
    </source>
</evidence>
<dbReference type="PROSITE" id="PS51352">
    <property type="entry name" value="THIOREDOXIN_2"/>
    <property type="match status" value="1"/>
</dbReference>
<dbReference type="Gene3D" id="3.40.30.10">
    <property type="entry name" value="Glutaredoxin"/>
    <property type="match status" value="1"/>
</dbReference>
<dbReference type="EMBL" id="RQGH01000014">
    <property type="protein sequence ID" value="TGL69832.1"/>
    <property type="molecule type" value="Genomic_DNA"/>
</dbReference>
<evidence type="ECO:0000256" key="2">
    <source>
        <dbReference type="ARBA" id="ARBA00023008"/>
    </source>
</evidence>
<dbReference type="InterPro" id="IPR036249">
    <property type="entry name" value="Thioredoxin-like_sf"/>
</dbReference>
<comment type="caution">
    <text evidence="6">The sequence shown here is derived from an EMBL/GenBank/DDBJ whole genome shotgun (WGS) entry which is preliminary data.</text>
</comment>
<dbReference type="InterPro" id="IPR013766">
    <property type="entry name" value="Thioredoxin_domain"/>
</dbReference>
<dbReference type="Pfam" id="PF02630">
    <property type="entry name" value="SCO1-SenC"/>
    <property type="match status" value="1"/>
</dbReference>
<name>A0A4Z1A4R6_9LEPT</name>
<dbReference type="SUPFAM" id="SSF52833">
    <property type="entry name" value="Thioredoxin-like"/>
    <property type="match status" value="1"/>
</dbReference>
<feature type="binding site" evidence="3">
    <location>
        <position position="152"/>
    </location>
    <ligand>
        <name>Cu cation</name>
        <dbReference type="ChEBI" id="CHEBI:23378"/>
    </ligand>
</feature>
<accession>A0A4Z1A4R6</accession>
<evidence type="ECO:0000313" key="6">
    <source>
        <dbReference type="EMBL" id="TGL69832.1"/>
    </source>
</evidence>
<feature type="binding site" evidence="3">
    <location>
        <position position="66"/>
    </location>
    <ligand>
        <name>Cu cation</name>
        <dbReference type="ChEBI" id="CHEBI:23378"/>
    </ligand>
</feature>
<keyword evidence="7" id="KW-1185">Reference proteome</keyword>
<feature type="disulfide bond" description="Redox-active" evidence="4">
    <location>
        <begin position="66"/>
        <end position="70"/>
    </location>
</feature>
<keyword evidence="3" id="KW-0479">Metal-binding</keyword>
<sequence>MKQNQHQILFAFIIFVFGIFHCGSGVELTELPIGGNIEAKDKSGINVNLKSFPEPVLLVFFGYTYCPDFCPNTLAKIKAATEGFTELEKKQFRVVFVSIDPERDSTETTTKYVQFYIQNAVGYSFDMATTNQIVKQYAAYVEKTKDGLSFDHSTYLYVLDSNRKTRKLIKSTDEKEVISKTIRALSGDSVQSK</sequence>
<organism evidence="6 7">
    <name type="scientific">Leptospira jelokensis</name>
    <dbReference type="NCBI Taxonomy" id="2484931"/>
    <lineage>
        <taxon>Bacteria</taxon>
        <taxon>Pseudomonadati</taxon>
        <taxon>Spirochaetota</taxon>
        <taxon>Spirochaetia</taxon>
        <taxon>Leptospirales</taxon>
        <taxon>Leptospiraceae</taxon>
        <taxon>Leptospira</taxon>
    </lineage>
</organism>
<protein>
    <submittedName>
        <fullName evidence="6">SCO family protein</fullName>
    </submittedName>
</protein>
<comment type="similarity">
    <text evidence="1">Belongs to the SCO1/2 family.</text>
</comment>
<dbReference type="AlphaFoldDB" id="A0A4Z1A4R6"/>
<evidence type="ECO:0000256" key="4">
    <source>
        <dbReference type="PIRSR" id="PIRSR603782-2"/>
    </source>
</evidence>
<keyword evidence="4" id="KW-1015">Disulfide bond</keyword>
<dbReference type="InterPro" id="IPR003782">
    <property type="entry name" value="SCO1/SenC"/>
</dbReference>
<feature type="domain" description="Thioredoxin" evidence="5">
    <location>
        <begin position="28"/>
        <end position="187"/>
    </location>
</feature>
<proteinExistence type="inferred from homology"/>
<keyword evidence="2 3" id="KW-0186">Copper</keyword>
<dbReference type="PANTHER" id="PTHR12151">
    <property type="entry name" value="ELECTRON TRANSPORT PROTIN SCO1/SENC FAMILY MEMBER"/>
    <property type="match status" value="1"/>
</dbReference>
<dbReference type="Proteomes" id="UP000297567">
    <property type="component" value="Unassembled WGS sequence"/>
</dbReference>
<evidence type="ECO:0000256" key="1">
    <source>
        <dbReference type="ARBA" id="ARBA00010996"/>
    </source>
</evidence>
<dbReference type="CDD" id="cd02968">
    <property type="entry name" value="SCO"/>
    <property type="match status" value="1"/>
</dbReference>
<evidence type="ECO:0000256" key="3">
    <source>
        <dbReference type="PIRSR" id="PIRSR603782-1"/>
    </source>
</evidence>
<dbReference type="PANTHER" id="PTHR12151:SF25">
    <property type="entry name" value="LINALOOL DEHYDRATASE_ISOMERASE DOMAIN-CONTAINING PROTEIN"/>
    <property type="match status" value="1"/>
</dbReference>
<dbReference type="GO" id="GO:0046872">
    <property type="term" value="F:metal ion binding"/>
    <property type="evidence" value="ECO:0007669"/>
    <property type="project" value="UniProtKB-KW"/>
</dbReference>